<dbReference type="AlphaFoldDB" id="A0A225UJ31"/>
<dbReference type="InterPro" id="IPR002156">
    <property type="entry name" value="RNaseH_domain"/>
</dbReference>
<dbReference type="Proteomes" id="UP000198211">
    <property type="component" value="Unassembled WGS sequence"/>
</dbReference>
<evidence type="ECO:0000313" key="4">
    <source>
        <dbReference type="Proteomes" id="UP000198211"/>
    </source>
</evidence>
<dbReference type="STRING" id="4795.A0A225UJ31"/>
<evidence type="ECO:0000259" key="2">
    <source>
        <dbReference type="PROSITE" id="PS50879"/>
    </source>
</evidence>
<protein>
    <submittedName>
        <fullName evidence="3">Reverse transcriptase</fullName>
    </submittedName>
</protein>
<dbReference type="GO" id="GO:0003964">
    <property type="term" value="F:RNA-directed DNA polymerase activity"/>
    <property type="evidence" value="ECO:0007669"/>
    <property type="project" value="UniProtKB-KW"/>
</dbReference>
<dbReference type="OrthoDB" id="128010at2759"/>
<dbReference type="SUPFAM" id="SSF53098">
    <property type="entry name" value="Ribonuclease H-like"/>
    <property type="match status" value="1"/>
</dbReference>
<gene>
    <name evidence="3" type="ORF">PHMEG_00037454</name>
</gene>
<keyword evidence="4" id="KW-1185">Reference proteome</keyword>
<dbReference type="GO" id="GO:0003676">
    <property type="term" value="F:nucleic acid binding"/>
    <property type="evidence" value="ECO:0007669"/>
    <property type="project" value="InterPro"/>
</dbReference>
<proteinExistence type="predicted"/>
<feature type="domain" description="RNase H type-1" evidence="2">
    <location>
        <begin position="170"/>
        <end position="302"/>
    </location>
</feature>
<dbReference type="PROSITE" id="PS50879">
    <property type="entry name" value="RNASE_H_1"/>
    <property type="match status" value="1"/>
</dbReference>
<comment type="caution">
    <text evidence="3">The sequence shown here is derived from an EMBL/GenBank/DDBJ whole genome shotgun (WGS) entry which is preliminary data.</text>
</comment>
<dbReference type="Gene3D" id="3.30.420.10">
    <property type="entry name" value="Ribonuclease H-like superfamily/Ribonuclease H"/>
    <property type="match status" value="1"/>
</dbReference>
<evidence type="ECO:0000313" key="3">
    <source>
        <dbReference type="EMBL" id="OWY93227.1"/>
    </source>
</evidence>
<dbReference type="InterPro" id="IPR012337">
    <property type="entry name" value="RNaseH-like_sf"/>
</dbReference>
<dbReference type="GO" id="GO:0004523">
    <property type="term" value="F:RNA-DNA hybrid ribonuclease activity"/>
    <property type="evidence" value="ECO:0007669"/>
    <property type="project" value="InterPro"/>
</dbReference>
<dbReference type="PANTHER" id="PTHR46387:SF2">
    <property type="entry name" value="RIBONUCLEASE HI"/>
    <property type="match status" value="1"/>
</dbReference>
<name>A0A225UJ31_9STRA</name>
<feature type="region of interest" description="Disordered" evidence="1">
    <location>
        <begin position="322"/>
        <end position="344"/>
    </location>
</feature>
<feature type="region of interest" description="Disordered" evidence="1">
    <location>
        <begin position="452"/>
        <end position="471"/>
    </location>
</feature>
<evidence type="ECO:0000256" key="1">
    <source>
        <dbReference type="SAM" id="MobiDB-lite"/>
    </source>
</evidence>
<dbReference type="EMBL" id="NBNE01016459">
    <property type="protein sequence ID" value="OWY93227.1"/>
    <property type="molecule type" value="Genomic_DNA"/>
</dbReference>
<accession>A0A225UJ31</accession>
<reference evidence="4" key="1">
    <citation type="submission" date="2017-03" db="EMBL/GenBank/DDBJ databases">
        <title>Phytopthora megakarya and P. palmivora, two closely related causual agents of cacao black pod achieved similar genome size and gene model numbers by different mechanisms.</title>
        <authorList>
            <person name="Ali S."/>
            <person name="Shao J."/>
            <person name="Larry D.J."/>
            <person name="Kronmiller B."/>
            <person name="Shen D."/>
            <person name="Strem M.D."/>
            <person name="Melnick R.L."/>
            <person name="Guiltinan M.J."/>
            <person name="Tyler B.M."/>
            <person name="Meinhardt L.W."/>
            <person name="Bailey B.A."/>
        </authorList>
    </citation>
    <scope>NUCLEOTIDE SEQUENCE [LARGE SCALE GENOMIC DNA]</scope>
    <source>
        <strain evidence="4">zdho120</strain>
    </source>
</reference>
<organism evidence="3 4">
    <name type="scientific">Phytophthora megakarya</name>
    <dbReference type="NCBI Taxonomy" id="4795"/>
    <lineage>
        <taxon>Eukaryota</taxon>
        <taxon>Sar</taxon>
        <taxon>Stramenopiles</taxon>
        <taxon>Oomycota</taxon>
        <taxon>Peronosporomycetes</taxon>
        <taxon>Peronosporales</taxon>
        <taxon>Peronosporaceae</taxon>
        <taxon>Phytophthora</taxon>
    </lineage>
</organism>
<dbReference type="InterPro" id="IPR036397">
    <property type="entry name" value="RNaseH_sf"/>
</dbReference>
<dbReference type="CDD" id="cd09279">
    <property type="entry name" value="RNase_HI_like"/>
    <property type="match status" value="1"/>
</dbReference>
<keyword evidence="3" id="KW-0808">Transferase</keyword>
<dbReference type="Pfam" id="PF13456">
    <property type="entry name" value="RVT_3"/>
    <property type="match status" value="1"/>
</dbReference>
<dbReference type="PANTHER" id="PTHR46387">
    <property type="entry name" value="POLYNUCLEOTIDYL TRANSFERASE, RIBONUCLEASE H-LIKE SUPERFAMILY PROTEIN"/>
    <property type="match status" value="1"/>
</dbReference>
<sequence length="471" mass="50021">MSAGTTPPALATLSPPVERRLSGKRRRLNGGITVDEAHVTHPQAMLLPTPAEPPHLAVTRTPDVAQPPTPSLRSTTRWGPRLPVADTTIPRTSAQAALPAAHRPLASVAANVAASRWGPRHGAIGSAAIAHLVTGLPTAPAPTHRPAPVDTHQLPPAPAVVDTTPETSADDEPWLLRFDGACRHNPGPGGAGAALFAPNGKIVWTVAHYMTGRETNNTAEYTAMLLGAQSAVHHGARCLRIEGDGHLALSQVRGSFACNNKRLRALRNRVQSVLRELDWHRLMHIDRKANQHADRLANRALNLRRTVTECGPHDGSLEQCFRPSTLPSPDLTGPSPSDATVPPVNPAAMPDGYAETEMEDEAEVAARDGGEIFPTIPIGPHSAPAKQPRLRLRQLTEAEFDLAASAVTRVSTELASKIADVDDWATGEGYIAAIPTKLREALLPFVTTAREPDRTLPASGTNLAGTARTPA</sequence>
<keyword evidence="3" id="KW-0548">Nucleotidyltransferase</keyword>
<feature type="region of interest" description="Disordered" evidence="1">
    <location>
        <begin position="59"/>
        <end position="83"/>
    </location>
</feature>
<keyword evidence="3" id="KW-0695">RNA-directed DNA polymerase</keyword>